<evidence type="ECO:0000313" key="1">
    <source>
        <dbReference type="EMBL" id="KAJ8064089.1"/>
    </source>
</evidence>
<dbReference type="EMBL" id="JAPEIS010000008">
    <property type="protein sequence ID" value="KAJ8064089.1"/>
    <property type="molecule type" value="Genomic_DNA"/>
</dbReference>
<reference evidence="1" key="1">
    <citation type="submission" date="2022-11" db="EMBL/GenBank/DDBJ databases">
        <title>Genome Resource of Sclerotinia nivalis Strain SnTB1, a Plant Pathogen Isolated from American Ginseng.</title>
        <authorList>
            <person name="Fan S."/>
        </authorList>
    </citation>
    <scope>NUCLEOTIDE SEQUENCE</scope>
    <source>
        <strain evidence="1">SnTB1</strain>
    </source>
</reference>
<keyword evidence="2" id="KW-1185">Reference proteome</keyword>
<organism evidence="1 2">
    <name type="scientific">Sclerotinia nivalis</name>
    <dbReference type="NCBI Taxonomy" id="352851"/>
    <lineage>
        <taxon>Eukaryota</taxon>
        <taxon>Fungi</taxon>
        <taxon>Dikarya</taxon>
        <taxon>Ascomycota</taxon>
        <taxon>Pezizomycotina</taxon>
        <taxon>Leotiomycetes</taxon>
        <taxon>Helotiales</taxon>
        <taxon>Sclerotiniaceae</taxon>
        <taxon>Sclerotinia</taxon>
    </lineage>
</organism>
<protein>
    <submittedName>
        <fullName evidence="1">Uncharacterized protein</fullName>
    </submittedName>
</protein>
<sequence>MLYSCALLLVDDIEEASSSFGNNLTRAICRALRQGQDEGTRTNSKPRFSPASFRRSWQGKSFTERLTKPTESGSAITSDQLATQLAAVSLGLSTLGR</sequence>
<proteinExistence type="predicted"/>
<dbReference type="Proteomes" id="UP001152300">
    <property type="component" value="Unassembled WGS sequence"/>
</dbReference>
<name>A0A9X0AKP3_9HELO</name>
<dbReference type="AlphaFoldDB" id="A0A9X0AKP3"/>
<gene>
    <name evidence="1" type="ORF">OCU04_007924</name>
</gene>
<accession>A0A9X0AKP3</accession>
<comment type="caution">
    <text evidence="1">The sequence shown here is derived from an EMBL/GenBank/DDBJ whole genome shotgun (WGS) entry which is preliminary data.</text>
</comment>
<evidence type="ECO:0000313" key="2">
    <source>
        <dbReference type="Proteomes" id="UP001152300"/>
    </source>
</evidence>